<gene>
    <name evidence="1" type="ORF">LTR37_019912</name>
</gene>
<proteinExistence type="predicted"/>
<protein>
    <submittedName>
        <fullName evidence="1">Uncharacterized protein</fullName>
    </submittedName>
</protein>
<comment type="caution">
    <text evidence="1">The sequence shown here is derived from an EMBL/GenBank/DDBJ whole genome shotgun (WGS) entry which is preliminary data.</text>
</comment>
<dbReference type="Proteomes" id="UP001281147">
    <property type="component" value="Unassembled WGS sequence"/>
</dbReference>
<accession>A0ACC3MEL8</accession>
<evidence type="ECO:0000313" key="1">
    <source>
        <dbReference type="EMBL" id="KAK3686322.1"/>
    </source>
</evidence>
<name>A0ACC3MEL8_9PEZI</name>
<dbReference type="EMBL" id="JAUTXU010000325">
    <property type="protein sequence ID" value="KAK3686322.1"/>
    <property type="molecule type" value="Genomic_DNA"/>
</dbReference>
<evidence type="ECO:0000313" key="2">
    <source>
        <dbReference type="Proteomes" id="UP001281147"/>
    </source>
</evidence>
<reference evidence="1" key="1">
    <citation type="submission" date="2023-07" db="EMBL/GenBank/DDBJ databases">
        <title>Black Yeasts Isolated from many extreme environments.</title>
        <authorList>
            <person name="Coleine C."/>
            <person name="Stajich J.E."/>
            <person name="Selbmann L."/>
        </authorList>
    </citation>
    <scope>NUCLEOTIDE SEQUENCE</scope>
    <source>
        <strain evidence="1">CCFEE 5714</strain>
    </source>
</reference>
<keyword evidence="2" id="KW-1185">Reference proteome</keyword>
<organism evidence="1 2">
    <name type="scientific">Vermiconidia calcicola</name>
    <dbReference type="NCBI Taxonomy" id="1690605"/>
    <lineage>
        <taxon>Eukaryota</taxon>
        <taxon>Fungi</taxon>
        <taxon>Dikarya</taxon>
        <taxon>Ascomycota</taxon>
        <taxon>Pezizomycotina</taxon>
        <taxon>Dothideomycetes</taxon>
        <taxon>Dothideomycetidae</taxon>
        <taxon>Mycosphaerellales</taxon>
        <taxon>Extremaceae</taxon>
        <taxon>Vermiconidia</taxon>
    </lineage>
</organism>
<sequence>MTRLGATFHTELLLTCGLLLACFTLLYFSRQVGKQKSQPPKSQPLKAADHVNDGKYHLLLAATGSVATIKIPNILTALSKYDNLSIRLLLSESAAKFLQAQSGEQPSLDQTAKIKNVDGIYRDADEWRKPWVRGDPILHIELRRWADMMVIAPLSANSLATLALGLSDNLISSAARAWDTHNMIDLARPGITLPCGGKKVIIVAPAMNTAMWAHPVTSKHLDVLSREWGVEYGGWFEVLWPIDKGLACGDTGSGAMREWKEIVAAIETKFGLDQSREEALIQVALVKIDRARARGSPMADFTQEEADALRRMKANEKRIKVDETAVAKRLR</sequence>